<dbReference type="SUPFAM" id="SSF103473">
    <property type="entry name" value="MFS general substrate transporter"/>
    <property type="match status" value="1"/>
</dbReference>
<dbReference type="FunFam" id="1.20.1250.20:FF:000018">
    <property type="entry name" value="MFS transporter permease"/>
    <property type="match status" value="1"/>
</dbReference>
<dbReference type="EMBL" id="LT670849">
    <property type="protein sequence ID" value="SHN81617.1"/>
    <property type="molecule type" value="Genomic_DNA"/>
</dbReference>
<dbReference type="GO" id="GO:0016020">
    <property type="term" value="C:membrane"/>
    <property type="evidence" value="ECO:0007669"/>
    <property type="project" value="UniProtKB-SubCell"/>
</dbReference>
<evidence type="ECO:0000313" key="8">
    <source>
        <dbReference type="EMBL" id="SHN81617.1"/>
    </source>
</evidence>
<evidence type="ECO:0000313" key="9">
    <source>
        <dbReference type="Proteomes" id="UP000184096"/>
    </source>
</evidence>
<gene>
    <name evidence="8" type="ORF">SAMN05444170_4798</name>
</gene>
<evidence type="ECO:0000256" key="4">
    <source>
        <dbReference type="ARBA" id="ARBA00022989"/>
    </source>
</evidence>
<evidence type="ECO:0000256" key="3">
    <source>
        <dbReference type="ARBA" id="ARBA00022692"/>
    </source>
</evidence>
<evidence type="ECO:0000259" key="7">
    <source>
        <dbReference type="PROSITE" id="PS50850"/>
    </source>
</evidence>
<keyword evidence="4 6" id="KW-1133">Transmembrane helix</keyword>
<dbReference type="GO" id="GO:0022857">
    <property type="term" value="F:transmembrane transporter activity"/>
    <property type="evidence" value="ECO:0007669"/>
    <property type="project" value="InterPro"/>
</dbReference>
<dbReference type="InterPro" id="IPR011701">
    <property type="entry name" value="MFS"/>
</dbReference>
<dbReference type="InterPro" id="IPR036259">
    <property type="entry name" value="MFS_trans_sf"/>
</dbReference>
<organism evidence="8 9">
    <name type="scientific">Bradyrhizobium erythrophlei</name>
    <dbReference type="NCBI Taxonomy" id="1437360"/>
    <lineage>
        <taxon>Bacteria</taxon>
        <taxon>Pseudomonadati</taxon>
        <taxon>Pseudomonadota</taxon>
        <taxon>Alphaproteobacteria</taxon>
        <taxon>Hyphomicrobiales</taxon>
        <taxon>Nitrobacteraceae</taxon>
        <taxon>Bradyrhizobium</taxon>
    </lineage>
</organism>
<feature type="transmembrane region" description="Helical" evidence="6">
    <location>
        <begin position="305"/>
        <end position="324"/>
    </location>
</feature>
<keyword evidence="9" id="KW-1185">Reference proteome</keyword>
<dbReference type="RefSeq" id="WP_072821575.1">
    <property type="nucleotide sequence ID" value="NZ_LT670849.1"/>
</dbReference>
<evidence type="ECO:0000256" key="1">
    <source>
        <dbReference type="ARBA" id="ARBA00004141"/>
    </source>
</evidence>
<dbReference type="AlphaFoldDB" id="A0A1M7UFJ5"/>
<name>A0A1M7UFJ5_9BRAD</name>
<evidence type="ECO:0000256" key="2">
    <source>
        <dbReference type="ARBA" id="ARBA00022448"/>
    </source>
</evidence>
<feature type="domain" description="Major facilitator superfamily (MFS) profile" evidence="7">
    <location>
        <begin position="18"/>
        <end position="422"/>
    </location>
</feature>
<dbReference type="Gene3D" id="1.20.1250.20">
    <property type="entry name" value="MFS general substrate transporter like domains"/>
    <property type="match status" value="2"/>
</dbReference>
<dbReference type="Pfam" id="PF07690">
    <property type="entry name" value="MFS_1"/>
    <property type="match status" value="1"/>
</dbReference>
<dbReference type="Proteomes" id="UP000184096">
    <property type="component" value="Chromosome I"/>
</dbReference>
<accession>A0A1M7UFJ5</accession>
<feature type="transmembrane region" description="Helical" evidence="6">
    <location>
        <begin position="330"/>
        <end position="351"/>
    </location>
</feature>
<dbReference type="CDD" id="cd17319">
    <property type="entry name" value="MFS_ExuT_GudP_like"/>
    <property type="match status" value="1"/>
</dbReference>
<keyword evidence="3 6" id="KW-0812">Transmembrane</keyword>
<keyword evidence="5 6" id="KW-0472">Membrane</keyword>
<evidence type="ECO:0000256" key="5">
    <source>
        <dbReference type="ARBA" id="ARBA00023136"/>
    </source>
</evidence>
<dbReference type="InterPro" id="IPR020846">
    <property type="entry name" value="MFS_dom"/>
</dbReference>
<feature type="transmembrane region" description="Helical" evidence="6">
    <location>
        <begin position="110"/>
        <end position="130"/>
    </location>
</feature>
<feature type="transmembrane region" description="Helical" evidence="6">
    <location>
        <begin position="176"/>
        <end position="198"/>
    </location>
</feature>
<feature type="transmembrane region" description="Helical" evidence="6">
    <location>
        <begin position="84"/>
        <end position="104"/>
    </location>
</feature>
<keyword evidence="2" id="KW-0813">Transport</keyword>
<feature type="transmembrane region" description="Helical" evidence="6">
    <location>
        <begin position="53"/>
        <end position="72"/>
    </location>
</feature>
<sequence>MDRTVDEPQLMSRIIARVMPILMLVYLVAVIDRSNIGFAKLQMARELGMSERAFGLAASLFFIGYLICEIPSTLAIHKFGARAWLTRILVSWGAVTVAMAFVSSDWMFTVMRFVLGVAEAGAYPGIIYVTSIWFPQSYRVRVMGIITLGSAFGNMFGALFSGPLLDMHGFLGLSGWQWVFIVTGLPAVLLGFLVLALLPNRPNEADFLDDTEKSWLTRRLEEESAAKHDGHSLWQVLWDGRVWFLSGVYALILTSLYGVIYWTPTVIKGFGMTGTQNGLLTALPWLVTVPMLLILPKRLREHRSVVMAMVVLATIGVVAFVLSTLVPENWMRLVAMIVGTPCISLLLPCFWSLPSRFLTGERAAAGIGAISMLGSFGGFAAQNLMPLAAEMGGSAAAAMLVPAVCLGLLGVGAALQFIATQAKPAMRTAG</sequence>
<reference evidence="9" key="1">
    <citation type="submission" date="2016-11" db="EMBL/GenBank/DDBJ databases">
        <authorList>
            <person name="Varghese N."/>
            <person name="Submissions S."/>
        </authorList>
    </citation>
    <scope>NUCLEOTIDE SEQUENCE [LARGE SCALE GENOMIC DNA]</scope>
    <source>
        <strain evidence="9">GAS401</strain>
    </source>
</reference>
<protein>
    <submittedName>
        <fullName evidence="8">Sugar phosphate permease</fullName>
    </submittedName>
</protein>
<feature type="transmembrane region" description="Helical" evidence="6">
    <location>
        <begin position="396"/>
        <end position="418"/>
    </location>
</feature>
<dbReference type="PANTHER" id="PTHR43791:SF36">
    <property type="entry name" value="TRANSPORTER, PUTATIVE (AFU_ORTHOLOGUE AFUA_6G08340)-RELATED"/>
    <property type="match status" value="1"/>
</dbReference>
<proteinExistence type="predicted"/>
<comment type="subcellular location">
    <subcellularLocation>
        <location evidence="1">Membrane</location>
        <topology evidence="1">Multi-pass membrane protein</topology>
    </subcellularLocation>
</comment>
<feature type="transmembrane region" description="Helical" evidence="6">
    <location>
        <begin position="363"/>
        <end position="384"/>
    </location>
</feature>
<feature type="transmembrane region" description="Helical" evidence="6">
    <location>
        <begin position="274"/>
        <end position="293"/>
    </location>
</feature>
<dbReference type="PROSITE" id="PS50850">
    <property type="entry name" value="MFS"/>
    <property type="match status" value="1"/>
</dbReference>
<feature type="transmembrane region" description="Helical" evidence="6">
    <location>
        <begin position="142"/>
        <end position="164"/>
    </location>
</feature>
<evidence type="ECO:0000256" key="6">
    <source>
        <dbReference type="SAM" id="Phobius"/>
    </source>
</evidence>
<dbReference type="PANTHER" id="PTHR43791">
    <property type="entry name" value="PERMEASE-RELATED"/>
    <property type="match status" value="1"/>
</dbReference>
<feature type="transmembrane region" description="Helical" evidence="6">
    <location>
        <begin position="242"/>
        <end position="262"/>
    </location>
</feature>